<proteinExistence type="predicted"/>
<reference evidence="2" key="1">
    <citation type="submission" date="2018-11" db="EMBL/GenBank/DDBJ databases">
        <title>Proposal to divide the Flavobacteriaceae and reorganize its genera based on Amino Acid Identity values calculated from whole genome sequences.</title>
        <authorList>
            <person name="Nicholson A.C."/>
            <person name="Gulvik C.A."/>
            <person name="Whitney A.M."/>
            <person name="Humrighouse B.W."/>
            <person name="Bell M."/>
            <person name="Holmes B."/>
            <person name="Steigerwalt A.G."/>
            <person name="Villarma A."/>
            <person name="Sheth M."/>
            <person name="Batra D."/>
            <person name="Pryor J."/>
            <person name="Bernardet J.-F."/>
            <person name="Hugo C."/>
            <person name="Kampfer P."/>
            <person name="Newman J.D."/>
            <person name="McQuiston J.R."/>
        </authorList>
    </citation>
    <scope>NUCLEOTIDE SEQUENCE [LARGE SCALE GENOMIC DNA]</scope>
    <source>
        <strain evidence="2">G0081</strain>
    </source>
</reference>
<dbReference type="KEGG" id="ccas:EIB73_06110"/>
<dbReference type="RefSeq" id="WP_125023623.1">
    <property type="nucleotide sequence ID" value="NZ_CP034159.1"/>
</dbReference>
<keyword evidence="2" id="KW-1185">Reference proteome</keyword>
<gene>
    <name evidence="1" type="ORF">EIB73_06110</name>
</gene>
<protein>
    <submittedName>
        <fullName evidence="1">Uncharacterized protein</fullName>
    </submittedName>
</protein>
<accession>A0A3G8XHB8</accession>
<dbReference type="AlphaFoldDB" id="A0A3G8XHB8"/>
<name>A0A3G8XHB8_9FLAO</name>
<dbReference type="OrthoDB" id="5649947at2"/>
<dbReference type="Proteomes" id="UP000270185">
    <property type="component" value="Chromosome"/>
</dbReference>
<evidence type="ECO:0000313" key="1">
    <source>
        <dbReference type="EMBL" id="AZI32792.1"/>
    </source>
</evidence>
<evidence type="ECO:0000313" key="2">
    <source>
        <dbReference type="Proteomes" id="UP000270185"/>
    </source>
</evidence>
<sequence>MNKLPTFDIRPNGEISNEFLKRNVLTFLQATEYIQNLNYGRNSNKDDLKTIFTDNKGTCSTKHAVLKQLANENDFDTIKLTLGIFKMSADNTPKAGNTLSKNNLKYIPEAHNYLKYENEVFDFTKQNSSSADFINDLLFETEIQPNEINQPKIQIHKNFLINWLHKNNNINYTLDQLWKIREQCIQDLSE</sequence>
<dbReference type="EMBL" id="CP034159">
    <property type="protein sequence ID" value="AZI32792.1"/>
    <property type="molecule type" value="Genomic_DNA"/>
</dbReference>
<organism evidence="1 2">
    <name type="scientific">Kaistella carnis</name>
    <dbReference type="NCBI Taxonomy" id="1241979"/>
    <lineage>
        <taxon>Bacteria</taxon>
        <taxon>Pseudomonadati</taxon>
        <taxon>Bacteroidota</taxon>
        <taxon>Flavobacteriia</taxon>
        <taxon>Flavobacteriales</taxon>
        <taxon>Weeksellaceae</taxon>
        <taxon>Chryseobacterium group</taxon>
        <taxon>Kaistella</taxon>
    </lineage>
</organism>